<dbReference type="CDD" id="cd01146">
    <property type="entry name" value="FhuD"/>
    <property type="match status" value="1"/>
</dbReference>
<evidence type="ECO:0000313" key="9">
    <source>
        <dbReference type="Proteomes" id="UP000032266"/>
    </source>
</evidence>
<keyword evidence="9" id="KW-1185">Reference proteome</keyword>
<evidence type="ECO:0000256" key="4">
    <source>
        <dbReference type="ARBA" id="ARBA00022496"/>
    </source>
</evidence>
<comment type="subcellular location">
    <subcellularLocation>
        <location evidence="1">Cell envelope</location>
    </subcellularLocation>
</comment>
<protein>
    <submittedName>
        <fullName evidence="8">ABC-type Fe3+-citrate transport system, periplasmic component</fullName>
    </submittedName>
</protein>
<dbReference type="PANTHER" id="PTHR30532:SF29">
    <property type="entry name" value="FE(3+) DICITRATE-BINDING PERIPLASMIC PROTEIN"/>
    <property type="match status" value="1"/>
</dbReference>
<reference evidence="8 9" key="1">
    <citation type="submission" date="2014-01" db="EMBL/GenBank/DDBJ databases">
        <title>Full genme sequencing of cellulolytic bacterium Gynuella sunshinyii YC6258T gen. nov., sp. nov.</title>
        <authorList>
            <person name="Khan H."/>
            <person name="Chung E.J."/>
            <person name="Chung Y.R."/>
        </authorList>
    </citation>
    <scope>NUCLEOTIDE SEQUENCE [LARGE SCALE GENOMIC DNA]</scope>
    <source>
        <strain evidence="8 9">YC6258</strain>
    </source>
</reference>
<dbReference type="SUPFAM" id="SSF53807">
    <property type="entry name" value="Helical backbone' metal receptor"/>
    <property type="match status" value="1"/>
</dbReference>
<accession>A0A0C5VTP1</accession>
<gene>
    <name evidence="8" type="ORF">YC6258_05523</name>
</gene>
<dbReference type="NCBIfam" id="NF008501">
    <property type="entry name" value="PRK11411.1"/>
    <property type="match status" value="1"/>
</dbReference>
<keyword evidence="6" id="KW-0472">Membrane</keyword>
<evidence type="ECO:0000259" key="7">
    <source>
        <dbReference type="PROSITE" id="PS50983"/>
    </source>
</evidence>
<keyword evidence="6" id="KW-1133">Transmembrane helix</keyword>
<keyword evidence="6" id="KW-0812">Transmembrane</keyword>
<dbReference type="EMBL" id="CP007142">
    <property type="protein sequence ID" value="AJQ97551.1"/>
    <property type="molecule type" value="Genomic_DNA"/>
</dbReference>
<keyword evidence="4" id="KW-0410">Iron transport</keyword>
<evidence type="ECO:0000256" key="5">
    <source>
        <dbReference type="ARBA" id="ARBA00022729"/>
    </source>
</evidence>
<name>A0A0C5VTP1_9GAMM</name>
<sequence length="322" mass="35506">MRIIDDIQTDQSDLRFVIVRVVCMLKVILINLIGCLSVLAGSSQAVTVEDARGLFSIDSVPQRIVALEFSFVDALAVVGISPVGIADDKDPSRLLPEVRQMVGDYRSVGTRSQPSLEVIASLKPDLIIADVGRHEAVYAQLNQIAPTILLRSRRETYADNLEAAAVIGEIVGKHEQMQARLQLHTQRMSEYAAQLPADRQVQFAVARDDALFVHTEDSYAGGVIAALGMQTPKTGRTDQTASRQITLEQLVATNPEYLLLGPYVENSIDVQWQQEPLWQILQAVRQHRVYKVDGNIWARCRGILAAEHMAQDLVRVMGAAAS</sequence>
<dbReference type="InterPro" id="IPR051313">
    <property type="entry name" value="Bact_iron-sidero_bind"/>
</dbReference>
<dbReference type="PANTHER" id="PTHR30532">
    <property type="entry name" value="IRON III DICITRATE-BINDING PERIPLASMIC PROTEIN"/>
    <property type="match status" value="1"/>
</dbReference>
<comment type="similarity">
    <text evidence="2">Belongs to the bacterial solute-binding protein 8 family.</text>
</comment>
<keyword evidence="4" id="KW-0406">Ion transport</keyword>
<dbReference type="GO" id="GO:1901678">
    <property type="term" value="P:iron coordination entity transport"/>
    <property type="evidence" value="ECO:0007669"/>
    <property type="project" value="UniProtKB-ARBA"/>
</dbReference>
<dbReference type="GO" id="GO:0030288">
    <property type="term" value="C:outer membrane-bounded periplasmic space"/>
    <property type="evidence" value="ECO:0007669"/>
    <property type="project" value="TreeGrafter"/>
</dbReference>
<dbReference type="Proteomes" id="UP000032266">
    <property type="component" value="Chromosome"/>
</dbReference>
<keyword evidence="5" id="KW-0732">Signal</keyword>
<organism evidence="8 9">
    <name type="scientific">Gynuella sunshinyii YC6258</name>
    <dbReference type="NCBI Taxonomy" id="1445510"/>
    <lineage>
        <taxon>Bacteria</taxon>
        <taxon>Pseudomonadati</taxon>
        <taxon>Pseudomonadota</taxon>
        <taxon>Gammaproteobacteria</taxon>
        <taxon>Oceanospirillales</taxon>
        <taxon>Saccharospirillaceae</taxon>
        <taxon>Gynuella</taxon>
    </lineage>
</organism>
<dbReference type="STRING" id="1445510.YC6258_05523"/>
<keyword evidence="3" id="KW-0813">Transport</keyword>
<evidence type="ECO:0000256" key="2">
    <source>
        <dbReference type="ARBA" id="ARBA00008814"/>
    </source>
</evidence>
<evidence type="ECO:0000313" key="8">
    <source>
        <dbReference type="EMBL" id="AJQ97551.1"/>
    </source>
</evidence>
<proteinExistence type="inferred from homology"/>
<dbReference type="PATRIC" id="fig|1445510.3.peg.5489"/>
<dbReference type="HOGENOM" id="CLU_038034_0_0_6"/>
<dbReference type="PROSITE" id="PS50983">
    <property type="entry name" value="FE_B12_PBP"/>
    <property type="match status" value="1"/>
</dbReference>
<dbReference type="Pfam" id="PF01497">
    <property type="entry name" value="Peripla_BP_2"/>
    <property type="match status" value="1"/>
</dbReference>
<dbReference type="AlphaFoldDB" id="A0A0C5VTP1"/>
<dbReference type="Gene3D" id="3.40.50.1980">
    <property type="entry name" value="Nitrogenase molybdenum iron protein domain"/>
    <property type="match status" value="2"/>
</dbReference>
<keyword evidence="4" id="KW-0408">Iron</keyword>
<feature type="domain" description="Fe/B12 periplasmic-binding" evidence="7">
    <location>
        <begin position="63"/>
        <end position="321"/>
    </location>
</feature>
<dbReference type="InterPro" id="IPR002491">
    <property type="entry name" value="ABC_transptr_periplasmic_BD"/>
</dbReference>
<evidence type="ECO:0000256" key="6">
    <source>
        <dbReference type="SAM" id="Phobius"/>
    </source>
</evidence>
<evidence type="ECO:0000256" key="3">
    <source>
        <dbReference type="ARBA" id="ARBA00022448"/>
    </source>
</evidence>
<dbReference type="KEGG" id="gsn:YC6258_05523"/>
<feature type="transmembrane region" description="Helical" evidence="6">
    <location>
        <begin position="21"/>
        <end position="40"/>
    </location>
</feature>
<evidence type="ECO:0000256" key="1">
    <source>
        <dbReference type="ARBA" id="ARBA00004196"/>
    </source>
</evidence>